<dbReference type="GO" id="GO:0042910">
    <property type="term" value="F:xenobiotic transmembrane transporter activity"/>
    <property type="evidence" value="ECO:0007669"/>
    <property type="project" value="InterPro"/>
</dbReference>
<keyword evidence="3" id="KW-1133">Transmembrane helix</keyword>
<keyword evidence="5" id="KW-1185">Reference proteome</keyword>
<name>A0AA88RLF4_9ASTE</name>
<protein>
    <submittedName>
        <fullName evidence="4">Uncharacterized protein</fullName>
    </submittedName>
</protein>
<dbReference type="GO" id="GO:0015297">
    <property type="term" value="F:antiporter activity"/>
    <property type="evidence" value="ECO:0007669"/>
    <property type="project" value="InterPro"/>
</dbReference>
<gene>
    <name evidence="4" type="ORF">RJ640_023457</name>
</gene>
<feature type="transmembrane region" description="Helical" evidence="3">
    <location>
        <begin position="81"/>
        <end position="108"/>
    </location>
</feature>
<dbReference type="AlphaFoldDB" id="A0AA88RLF4"/>
<evidence type="ECO:0000313" key="5">
    <source>
        <dbReference type="Proteomes" id="UP001187471"/>
    </source>
</evidence>
<dbReference type="Proteomes" id="UP001187471">
    <property type="component" value="Unassembled WGS sequence"/>
</dbReference>
<feature type="transmembrane region" description="Helical" evidence="3">
    <location>
        <begin position="45"/>
        <end position="69"/>
    </location>
</feature>
<feature type="transmembrane region" description="Helical" evidence="3">
    <location>
        <begin position="168"/>
        <end position="188"/>
    </location>
</feature>
<sequence length="216" mass="23580">MRGGTTANEPLLASPSDLNHHQPEEGKESDGGNLLSRTWSESKKIWLIAGPSIFCRLAMFSLTVITQAFAGHLGDRDLAAISIATTVIISISFGFLLGMASALETLCGQAYGAKQYHMLGVYMQRFLQCQLKTAVVAWVSGGALALHHYYVRLGVDDSAWIFCSNRGIWAGMISGTVVQTFILSIFTIRCKWDKEDLASKDSKILMLLTCILVTTV</sequence>
<reference evidence="4" key="1">
    <citation type="submission" date="2022-12" db="EMBL/GenBank/DDBJ databases">
        <title>Draft genome assemblies for two species of Escallonia (Escalloniales).</title>
        <authorList>
            <person name="Chanderbali A."/>
            <person name="Dervinis C."/>
            <person name="Anghel I."/>
            <person name="Soltis D."/>
            <person name="Soltis P."/>
            <person name="Zapata F."/>
        </authorList>
    </citation>
    <scope>NUCLEOTIDE SEQUENCE</scope>
    <source>
        <strain evidence="4">UCBG92.1500</strain>
        <tissue evidence="4">Leaf</tissue>
    </source>
</reference>
<evidence type="ECO:0000256" key="2">
    <source>
        <dbReference type="SAM" id="MobiDB-lite"/>
    </source>
</evidence>
<comment type="similarity">
    <text evidence="1">Belongs to the multi antimicrobial extrusion (MATE) (TC 2.A.66.1) family.</text>
</comment>
<evidence type="ECO:0000256" key="1">
    <source>
        <dbReference type="ARBA" id="ARBA00010199"/>
    </source>
</evidence>
<evidence type="ECO:0000313" key="4">
    <source>
        <dbReference type="EMBL" id="KAK2992074.1"/>
    </source>
</evidence>
<feature type="compositionally biased region" description="Basic and acidic residues" evidence="2">
    <location>
        <begin position="18"/>
        <end position="30"/>
    </location>
</feature>
<dbReference type="GO" id="GO:0016020">
    <property type="term" value="C:membrane"/>
    <property type="evidence" value="ECO:0007669"/>
    <property type="project" value="InterPro"/>
</dbReference>
<accession>A0AA88RLF4</accession>
<keyword evidence="3" id="KW-0472">Membrane</keyword>
<dbReference type="InterPro" id="IPR002528">
    <property type="entry name" value="MATE_fam"/>
</dbReference>
<dbReference type="Pfam" id="PF01554">
    <property type="entry name" value="MatE"/>
    <property type="match status" value="1"/>
</dbReference>
<dbReference type="PANTHER" id="PTHR11206">
    <property type="entry name" value="MULTIDRUG RESISTANCE PROTEIN"/>
    <property type="match status" value="1"/>
</dbReference>
<feature type="region of interest" description="Disordered" evidence="2">
    <location>
        <begin position="1"/>
        <end position="35"/>
    </location>
</feature>
<dbReference type="EMBL" id="JAVXUO010000437">
    <property type="protein sequence ID" value="KAK2992074.1"/>
    <property type="molecule type" value="Genomic_DNA"/>
</dbReference>
<keyword evidence="3" id="KW-0812">Transmembrane</keyword>
<evidence type="ECO:0000256" key="3">
    <source>
        <dbReference type="SAM" id="Phobius"/>
    </source>
</evidence>
<proteinExistence type="inferred from homology"/>
<organism evidence="4 5">
    <name type="scientific">Escallonia rubra</name>
    <dbReference type="NCBI Taxonomy" id="112253"/>
    <lineage>
        <taxon>Eukaryota</taxon>
        <taxon>Viridiplantae</taxon>
        <taxon>Streptophyta</taxon>
        <taxon>Embryophyta</taxon>
        <taxon>Tracheophyta</taxon>
        <taxon>Spermatophyta</taxon>
        <taxon>Magnoliopsida</taxon>
        <taxon>eudicotyledons</taxon>
        <taxon>Gunneridae</taxon>
        <taxon>Pentapetalae</taxon>
        <taxon>asterids</taxon>
        <taxon>campanulids</taxon>
        <taxon>Escalloniales</taxon>
        <taxon>Escalloniaceae</taxon>
        <taxon>Escallonia</taxon>
    </lineage>
</organism>
<comment type="caution">
    <text evidence="4">The sequence shown here is derived from an EMBL/GenBank/DDBJ whole genome shotgun (WGS) entry which is preliminary data.</text>
</comment>
<feature type="transmembrane region" description="Helical" evidence="3">
    <location>
        <begin position="129"/>
        <end position="148"/>
    </location>
</feature>